<dbReference type="PRINTS" id="PR00463">
    <property type="entry name" value="EP450I"/>
</dbReference>
<evidence type="ECO:0000256" key="12">
    <source>
        <dbReference type="RuleBase" id="RU000461"/>
    </source>
</evidence>
<dbReference type="GO" id="GO:0005506">
    <property type="term" value="F:iron ion binding"/>
    <property type="evidence" value="ECO:0007669"/>
    <property type="project" value="InterPro"/>
</dbReference>
<evidence type="ECO:0000313" key="14">
    <source>
        <dbReference type="Proteomes" id="UP000467841"/>
    </source>
</evidence>
<keyword evidence="11 12" id="KW-0408">Iron</keyword>
<keyword evidence="7" id="KW-1133">Transmembrane helix</keyword>
<dbReference type="GO" id="GO:0016020">
    <property type="term" value="C:membrane"/>
    <property type="evidence" value="ECO:0007669"/>
    <property type="project" value="UniProtKB-SubCell"/>
</dbReference>
<evidence type="ECO:0008006" key="15">
    <source>
        <dbReference type="Google" id="ProtNLM"/>
    </source>
</evidence>
<dbReference type="PROSITE" id="PS00086">
    <property type="entry name" value="CYTOCHROME_P450"/>
    <property type="match status" value="1"/>
</dbReference>
<comment type="similarity">
    <text evidence="3 12">Belongs to the cytochrome P450 family.</text>
</comment>
<dbReference type="Pfam" id="PF00067">
    <property type="entry name" value="p450"/>
    <property type="match status" value="1"/>
</dbReference>
<organism evidence="13 14">
    <name type="scientific">Microthlaspi erraticum</name>
    <dbReference type="NCBI Taxonomy" id="1685480"/>
    <lineage>
        <taxon>Eukaryota</taxon>
        <taxon>Viridiplantae</taxon>
        <taxon>Streptophyta</taxon>
        <taxon>Embryophyta</taxon>
        <taxon>Tracheophyta</taxon>
        <taxon>Spermatophyta</taxon>
        <taxon>Magnoliopsida</taxon>
        <taxon>eudicotyledons</taxon>
        <taxon>Gunneridae</taxon>
        <taxon>Pentapetalae</taxon>
        <taxon>rosids</taxon>
        <taxon>malvids</taxon>
        <taxon>Brassicales</taxon>
        <taxon>Brassicaceae</taxon>
        <taxon>Coluteocarpeae</taxon>
        <taxon>Microthlaspi</taxon>
    </lineage>
</organism>
<evidence type="ECO:0000313" key="13">
    <source>
        <dbReference type="EMBL" id="CAA7049818.1"/>
    </source>
</evidence>
<evidence type="ECO:0000256" key="5">
    <source>
        <dbReference type="ARBA" id="ARBA00022692"/>
    </source>
</evidence>
<dbReference type="InterPro" id="IPR002401">
    <property type="entry name" value="Cyt_P450_E_grp-I"/>
</dbReference>
<keyword evidence="4 11" id="KW-0349">Heme</keyword>
<dbReference type="OrthoDB" id="1470350at2759"/>
<accession>A0A6D2KC43</accession>
<dbReference type="InterPro" id="IPR036396">
    <property type="entry name" value="Cyt_P450_sf"/>
</dbReference>
<feature type="binding site" description="axial binding residue" evidence="11">
    <location>
        <position position="344"/>
    </location>
    <ligand>
        <name>heme</name>
        <dbReference type="ChEBI" id="CHEBI:30413"/>
    </ligand>
    <ligandPart>
        <name>Fe</name>
        <dbReference type="ChEBI" id="CHEBI:18248"/>
    </ligandPart>
</feature>
<dbReference type="PRINTS" id="PR00385">
    <property type="entry name" value="P450"/>
</dbReference>
<protein>
    <recommendedName>
        <fullName evidence="15">Cytochrome P450</fullName>
    </recommendedName>
</protein>
<comment type="caution">
    <text evidence="13">The sequence shown here is derived from an EMBL/GenBank/DDBJ whole genome shotgun (WGS) entry which is preliminary data.</text>
</comment>
<name>A0A6D2KC43_9BRAS</name>
<evidence type="ECO:0000256" key="1">
    <source>
        <dbReference type="ARBA" id="ARBA00001971"/>
    </source>
</evidence>
<gene>
    <name evidence="13" type="ORF">MERR_LOCUS37053</name>
</gene>
<dbReference type="SUPFAM" id="SSF48264">
    <property type="entry name" value="Cytochrome P450"/>
    <property type="match status" value="1"/>
</dbReference>
<keyword evidence="9 12" id="KW-0503">Monooxygenase</keyword>
<keyword evidence="10" id="KW-0472">Membrane</keyword>
<comment type="cofactor">
    <cofactor evidence="1 11">
        <name>heme</name>
        <dbReference type="ChEBI" id="CHEBI:30413"/>
    </cofactor>
</comment>
<keyword evidence="6 11" id="KW-0479">Metal-binding</keyword>
<evidence type="ECO:0000256" key="2">
    <source>
        <dbReference type="ARBA" id="ARBA00004167"/>
    </source>
</evidence>
<dbReference type="InterPro" id="IPR001128">
    <property type="entry name" value="Cyt_P450"/>
</dbReference>
<evidence type="ECO:0000256" key="10">
    <source>
        <dbReference type="ARBA" id="ARBA00023136"/>
    </source>
</evidence>
<dbReference type="Proteomes" id="UP000467841">
    <property type="component" value="Unassembled WGS sequence"/>
</dbReference>
<dbReference type="GO" id="GO:0016709">
    <property type="term" value="F:oxidoreductase activity, acting on paired donors, with incorporation or reduction of molecular oxygen, NAD(P)H as one donor, and incorporation of one atom of oxygen"/>
    <property type="evidence" value="ECO:0007669"/>
    <property type="project" value="TreeGrafter"/>
</dbReference>
<dbReference type="EMBL" id="CACVBM020001429">
    <property type="protein sequence ID" value="CAA7049818.1"/>
    <property type="molecule type" value="Genomic_DNA"/>
</dbReference>
<keyword evidence="8 12" id="KW-0560">Oxidoreductase</keyword>
<sequence length="402" mass="45789">MNVPSHGAIGLDQCLVLGSSGFIRASYGDYWKFMKKLITTNMLGSYALERSKGVRAVELMRFYRNMLDKAMNKQSVEIHEEALRFLNNILDKMSMGGCFMKEKNEEKVSKFSVELAALTQKIFLAQVLRSPLEKIGISPFKKEIMDVSNRFEELLENIIAKYEEKVDEHQCAEIMDKLLAASRGENAEYKITRKHIKALLAELFFGAGETSTSTMRWTMAELINNPKILERLRGEIDSVVGKTRLVEETDLPKLPYLQAVIKEFLRLHPAVPLLPRDVVQGCKVGGFYVPESTSLVINVYAMMRDHDSWKDPDDFKLERFLEKEEEKREKLMKFLPFGSGRRGCPGSNLSHILVGIAIGVMVQCFDWKIEGEKVNMEEASGRVFLAMAHPLECTPRPRILIP</sequence>
<dbReference type="PANTHER" id="PTHR24298">
    <property type="entry name" value="FLAVONOID 3'-MONOOXYGENASE-RELATED"/>
    <property type="match status" value="1"/>
</dbReference>
<dbReference type="AlphaFoldDB" id="A0A6D2KC43"/>
<comment type="subcellular location">
    <subcellularLocation>
        <location evidence="2">Membrane</location>
        <topology evidence="2">Single-pass membrane protein</topology>
    </subcellularLocation>
</comment>
<evidence type="ECO:0000256" key="3">
    <source>
        <dbReference type="ARBA" id="ARBA00010617"/>
    </source>
</evidence>
<proteinExistence type="inferred from homology"/>
<evidence type="ECO:0000256" key="4">
    <source>
        <dbReference type="ARBA" id="ARBA00022617"/>
    </source>
</evidence>
<evidence type="ECO:0000256" key="11">
    <source>
        <dbReference type="PIRSR" id="PIRSR602401-1"/>
    </source>
</evidence>
<evidence type="ECO:0000256" key="8">
    <source>
        <dbReference type="ARBA" id="ARBA00023002"/>
    </source>
</evidence>
<dbReference type="InterPro" id="IPR017972">
    <property type="entry name" value="Cyt_P450_CS"/>
</dbReference>
<keyword evidence="14" id="KW-1185">Reference proteome</keyword>
<reference evidence="13" key="1">
    <citation type="submission" date="2020-01" db="EMBL/GenBank/DDBJ databases">
        <authorList>
            <person name="Mishra B."/>
        </authorList>
    </citation>
    <scope>NUCLEOTIDE SEQUENCE [LARGE SCALE GENOMIC DNA]</scope>
</reference>
<dbReference type="GO" id="GO:0020037">
    <property type="term" value="F:heme binding"/>
    <property type="evidence" value="ECO:0007669"/>
    <property type="project" value="InterPro"/>
</dbReference>
<dbReference type="Gene3D" id="1.10.630.10">
    <property type="entry name" value="Cytochrome P450"/>
    <property type="match status" value="1"/>
</dbReference>
<dbReference type="PANTHER" id="PTHR24298:SF477">
    <property type="entry name" value="CYTOCHROME P450"/>
    <property type="match status" value="1"/>
</dbReference>
<evidence type="ECO:0000256" key="7">
    <source>
        <dbReference type="ARBA" id="ARBA00022989"/>
    </source>
</evidence>
<keyword evidence="5" id="KW-0812">Transmembrane</keyword>
<evidence type="ECO:0000256" key="6">
    <source>
        <dbReference type="ARBA" id="ARBA00022723"/>
    </source>
</evidence>
<dbReference type="InterPro" id="IPR051103">
    <property type="entry name" value="Plant_metabolite_P450s"/>
</dbReference>
<evidence type="ECO:0000256" key="9">
    <source>
        <dbReference type="ARBA" id="ARBA00023033"/>
    </source>
</evidence>